<keyword evidence="5" id="KW-0224">Dipeptidase</keyword>
<dbReference type="EC" id="3.4.13.-" evidence="5"/>
<accession>A0ABZ1BMF5</accession>
<dbReference type="NCBIfam" id="NF006053">
    <property type="entry name" value="PRK08201.1"/>
    <property type="match status" value="1"/>
</dbReference>
<gene>
    <name evidence="5" type="ORF">VLY81_11325</name>
</gene>
<dbReference type="Gene3D" id="3.40.630.10">
    <property type="entry name" value="Zn peptidases"/>
    <property type="match status" value="1"/>
</dbReference>
<dbReference type="RefSeq" id="WP_324668285.1">
    <property type="nucleotide sequence ID" value="NZ_CP141614.1"/>
</dbReference>
<dbReference type="InterPro" id="IPR051458">
    <property type="entry name" value="Cyt/Met_Dipeptidase"/>
</dbReference>
<evidence type="ECO:0000313" key="5">
    <source>
        <dbReference type="EMBL" id="WRP14007.1"/>
    </source>
</evidence>
<dbReference type="Pfam" id="PF07687">
    <property type="entry name" value="M20_dimer"/>
    <property type="match status" value="1"/>
</dbReference>
<name>A0ABZ1BMF5_9FIRM</name>
<dbReference type="InterPro" id="IPR002933">
    <property type="entry name" value="Peptidase_M20"/>
</dbReference>
<evidence type="ECO:0000256" key="1">
    <source>
        <dbReference type="ARBA" id="ARBA00022670"/>
    </source>
</evidence>
<feature type="domain" description="Peptidase M20 dimerisation" evidence="4">
    <location>
        <begin position="201"/>
        <end position="361"/>
    </location>
</feature>
<dbReference type="NCBIfam" id="NF005914">
    <property type="entry name" value="PRK07907.1"/>
    <property type="match status" value="1"/>
</dbReference>
<reference evidence="6" key="1">
    <citation type="submission" date="2023-12" db="EMBL/GenBank/DDBJ databases">
        <title>Novel isolates from deep terrestrial aquifers shed light on the physiology and ecology of the class Limnochordia.</title>
        <authorList>
            <person name="Karnachuk O.V."/>
            <person name="Lukina A.P."/>
            <person name="Avakyan M.R."/>
            <person name="Kadnikov V."/>
            <person name="Begmatov S."/>
            <person name="Beletsky A.V."/>
            <person name="Mardanov A.V."/>
            <person name="Ravin N.V."/>
        </authorList>
    </citation>
    <scope>NUCLEOTIDE SEQUENCE [LARGE SCALE GENOMIC DNA]</scope>
    <source>
        <strain evidence="6">LN</strain>
    </source>
</reference>
<evidence type="ECO:0000256" key="2">
    <source>
        <dbReference type="ARBA" id="ARBA00022723"/>
    </source>
</evidence>
<dbReference type="PANTHER" id="PTHR43270">
    <property type="entry name" value="BETA-ALA-HIS DIPEPTIDASE"/>
    <property type="match status" value="1"/>
</dbReference>
<keyword evidence="1" id="KW-0645">Protease</keyword>
<dbReference type="GO" id="GO:0016805">
    <property type="term" value="F:dipeptidase activity"/>
    <property type="evidence" value="ECO:0007669"/>
    <property type="project" value="UniProtKB-KW"/>
</dbReference>
<dbReference type="PANTHER" id="PTHR43270:SF12">
    <property type="entry name" value="SUCCINYL-DIAMINOPIMELATE DESUCCINYLASE"/>
    <property type="match status" value="1"/>
</dbReference>
<sequence>MSERGTALPSAVAAHLEAHRQAHLDDLLELLRIPSISVLAERAGDVRAAAEWVARRLERAGIEHVQVLPTPRHPLVYGDWLHAPGRPTVLIYGHFDTQPVDPEHLWKRPPFEPWIDGDRVYARGASDDKGNMLIPILACEAWLRGEGRLPVNVRFVLEGQEEIGSPHLDAFVEAHRDLLACDLAVSADGGQFAPDVPSLTVGTRGLCALQIDVQGPATDLHSGTYGGTIQNPIHALVALLASMRAADGHVLVEGFYDRVAPLTAEQRRLLHAVPHDDDRFREALGVVALFGEPGYSTLERQGVRPTLEVNGIWGGFQGEGVKTVLPAEAHAKITCRLVPDQDPEEIQALIERHVRRHAPPGVRVQVQKLPGLARPYAMPMDHWANRAAADVLRELYGREPVYQWMGGTVPLYEVFSSQLGAYTLTFAFGSPDEQVHAPNEFFRLSSFERGKMAWARLLARLAAVKAAD</sequence>
<evidence type="ECO:0000313" key="6">
    <source>
        <dbReference type="Proteomes" id="UP001333102"/>
    </source>
</evidence>
<proteinExistence type="predicted"/>
<dbReference type="EMBL" id="CP141614">
    <property type="protein sequence ID" value="WRP14007.1"/>
    <property type="molecule type" value="Genomic_DNA"/>
</dbReference>
<dbReference type="InterPro" id="IPR011650">
    <property type="entry name" value="Peptidase_M20_dimer"/>
</dbReference>
<dbReference type="Pfam" id="PF01546">
    <property type="entry name" value="Peptidase_M20"/>
    <property type="match status" value="1"/>
</dbReference>
<evidence type="ECO:0000256" key="3">
    <source>
        <dbReference type="ARBA" id="ARBA00022801"/>
    </source>
</evidence>
<keyword evidence="3 5" id="KW-0378">Hydrolase</keyword>
<dbReference type="SUPFAM" id="SSF53187">
    <property type="entry name" value="Zn-dependent exopeptidases"/>
    <property type="match status" value="1"/>
</dbReference>
<dbReference type="Gene3D" id="3.30.70.360">
    <property type="match status" value="1"/>
</dbReference>
<dbReference type="NCBIfam" id="NF006579">
    <property type="entry name" value="PRK09104.1"/>
    <property type="match status" value="1"/>
</dbReference>
<dbReference type="InterPro" id="IPR036264">
    <property type="entry name" value="Bact_exopeptidase_dim_dom"/>
</dbReference>
<keyword evidence="6" id="KW-1185">Reference proteome</keyword>
<evidence type="ECO:0000259" key="4">
    <source>
        <dbReference type="Pfam" id="PF07687"/>
    </source>
</evidence>
<dbReference type="SUPFAM" id="SSF55031">
    <property type="entry name" value="Bacterial exopeptidase dimerisation domain"/>
    <property type="match status" value="1"/>
</dbReference>
<organism evidence="5 6">
    <name type="scientific">Geochorda subterranea</name>
    <dbReference type="NCBI Taxonomy" id="3109564"/>
    <lineage>
        <taxon>Bacteria</taxon>
        <taxon>Bacillati</taxon>
        <taxon>Bacillota</taxon>
        <taxon>Limnochordia</taxon>
        <taxon>Limnochordales</taxon>
        <taxon>Geochordaceae</taxon>
        <taxon>Geochorda</taxon>
    </lineage>
</organism>
<dbReference type="Proteomes" id="UP001333102">
    <property type="component" value="Chromosome"/>
</dbReference>
<keyword evidence="2" id="KW-0479">Metal-binding</keyword>
<protein>
    <submittedName>
        <fullName evidence="5">Dipeptidase</fullName>
        <ecNumber evidence="5">3.4.13.-</ecNumber>
    </submittedName>
</protein>